<feature type="transmembrane region" description="Helical" evidence="8">
    <location>
        <begin position="39"/>
        <end position="59"/>
    </location>
</feature>
<accession>A0ABY9QB82</accession>
<dbReference type="EMBL" id="CP133461">
    <property type="protein sequence ID" value="WMV76163.1"/>
    <property type="molecule type" value="Genomic_DNA"/>
</dbReference>
<keyword evidence="5 8" id="KW-0406">Ion transport</keyword>
<dbReference type="Pfam" id="PF02659">
    <property type="entry name" value="Mntp"/>
    <property type="match status" value="1"/>
</dbReference>
<evidence type="ECO:0000256" key="6">
    <source>
        <dbReference type="ARBA" id="ARBA00023136"/>
    </source>
</evidence>
<evidence type="ECO:0000256" key="7">
    <source>
        <dbReference type="ARBA" id="ARBA00023211"/>
    </source>
</evidence>
<dbReference type="PANTHER" id="PTHR35529">
    <property type="entry name" value="MANGANESE EFFLUX PUMP MNTP-RELATED"/>
    <property type="match status" value="1"/>
</dbReference>
<name>A0ABY9QB82_GEOTD</name>
<evidence type="ECO:0000313" key="9">
    <source>
        <dbReference type="EMBL" id="WMV76163.1"/>
    </source>
</evidence>
<organism evidence="9 10">
    <name type="scientific">Geobacillus thermodenitrificans</name>
    <dbReference type="NCBI Taxonomy" id="33940"/>
    <lineage>
        <taxon>Bacteria</taxon>
        <taxon>Bacillati</taxon>
        <taxon>Bacillota</taxon>
        <taxon>Bacilli</taxon>
        <taxon>Bacillales</taxon>
        <taxon>Anoxybacillaceae</taxon>
        <taxon>Geobacillus</taxon>
    </lineage>
</organism>
<evidence type="ECO:0000256" key="3">
    <source>
        <dbReference type="ARBA" id="ARBA00022692"/>
    </source>
</evidence>
<dbReference type="InterPro" id="IPR003810">
    <property type="entry name" value="Mntp/YtaF"/>
</dbReference>
<feature type="transmembrane region" description="Helical" evidence="8">
    <location>
        <begin position="104"/>
        <end position="128"/>
    </location>
</feature>
<evidence type="ECO:0000313" key="10">
    <source>
        <dbReference type="Proteomes" id="UP001297580"/>
    </source>
</evidence>
<keyword evidence="10" id="KW-1185">Reference proteome</keyword>
<comment type="similarity">
    <text evidence="8">Belongs to the MntP (TC 9.B.29) family.</text>
</comment>
<dbReference type="InterPro" id="IPR022929">
    <property type="entry name" value="Put_MntP"/>
</dbReference>
<keyword evidence="3 8" id="KW-0812">Transmembrane</keyword>
<feature type="transmembrane region" description="Helical" evidence="8">
    <location>
        <begin position="161"/>
        <end position="182"/>
    </location>
</feature>
<keyword evidence="2 8" id="KW-1003">Cell membrane</keyword>
<keyword evidence="7 8" id="KW-0464">Manganese</keyword>
<dbReference type="HAMAP" id="MF_01521">
    <property type="entry name" value="MntP_pump"/>
    <property type="match status" value="1"/>
</dbReference>
<keyword evidence="1 8" id="KW-0813">Transport</keyword>
<evidence type="ECO:0000256" key="2">
    <source>
        <dbReference type="ARBA" id="ARBA00022475"/>
    </source>
</evidence>
<keyword evidence="4 8" id="KW-1133">Transmembrane helix</keyword>
<comment type="function">
    <text evidence="8">Probably functions as a manganese efflux pump.</text>
</comment>
<evidence type="ECO:0000256" key="5">
    <source>
        <dbReference type="ARBA" id="ARBA00023065"/>
    </source>
</evidence>
<proteinExistence type="inferred from homology"/>
<evidence type="ECO:0000256" key="8">
    <source>
        <dbReference type="HAMAP-Rule" id="MF_01521"/>
    </source>
</evidence>
<dbReference type="RefSeq" id="WP_008880708.1">
    <property type="nucleotide sequence ID" value="NZ_CP017690.1"/>
</dbReference>
<feature type="transmembrane region" description="Helical" evidence="8">
    <location>
        <begin position="134"/>
        <end position="154"/>
    </location>
</feature>
<evidence type="ECO:0000256" key="4">
    <source>
        <dbReference type="ARBA" id="ARBA00022989"/>
    </source>
</evidence>
<keyword evidence="6 8" id="KW-0472">Membrane</keyword>
<comment type="subcellular location">
    <subcellularLocation>
        <location evidence="8">Cell membrane</location>
        <topology evidence="8">Multi-pass membrane protein</topology>
    </subcellularLocation>
</comment>
<protein>
    <recommendedName>
        <fullName evidence="8">Putative manganese efflux pump MntP</fullName>
    </recommendedName>
</protein>
<reference evidence="9 10" key="1">
    <citation type="submission" date="2023-08" db="EMBL/GenBank/DDBJ databases">
        <title>Complete genome sequence of Geobacillus thermodenitrificans K1041, a genetically tractable strain representative of the genus Geobacillus.</title>
        <authorList>
            <person name="Kani S."/>
            <person name="Suzuki H."/>
        </authorList>
    </citation>
    <scope>NUCLEOTIDE SEQUENCE [LARGE SCALE GENOMIC DNA]</scope>
    <source>
        <strain evidence="9 10">K1041</strain>
    </source>
</reference>
<gene>
    <name evidence="8" type="primary">mntP</name>
    <name evidence="9" type="ORF">HSX42_18530</name>
</gene>
<feature type="transmembrane region" description="Helical" evidence="8">
    <location>
        <begin position="71"/>
        <end position="92"/>
    </location>
</feature>
<dbReference type="Proteomes" id="UP001297580">
    <property type="component" value="Chromosome"/>
</dbReference>
<dbReference type="PANTHER" id="PTHR35529:SF1">
    <property type="entry name" value="MANGANESE EFFLUX PUMP MNTP-RELATED"/>
    <property type="match status" value="1"/>
</dbReference>
<evidence type="ECO:0000256" key="1">
    <source>
        <dbReference type="ARBA" id="ARBA00022448"/>
    </source>
</evidence>
<feature type="transmembrane region" description="Helical" evidence="8">
    <location>
        <begin position="12"/>
        <end position="32"/>
    </location>
</feature>
<dbReference type="GeneID" id="87622571"/>
<sequence length="183" mass="19670">MGALIGEMIALSLMALALGMDAFSVALGMGLLRLRLRQIFYIGLTIGLFHIFMPLVGMAVGRFLSREFGSIATYAGGVLLLWLGGQMIVTSFQQEEGTSFLPHGAGLLFFAFSVSLDSFSVGLSLGIFGARTMATILLFGLFSTVLTWIGLLVGRHFRQWLGSYSEALGGSILLVFGLKLLFS</sequence>